<sequence length="75" mass="8854">MKTIKCPWCGFMGEPGEFLYIQEATLYYTGKGVDREERERPLMVVCPRCREGFYLESPYSKLLEKQGTMEKFINM</sequence>
<accession>B8D499</accession>
<dbReference type="AlphaFoldDB" id="B8D499"/>
<reference evidence="1 2" key="1">
    <citation type="journal article" date="2009" name="J. Bacteriol.">
        <title>Complete genome sequence of the anaerobic, protein-degrading hyperthermophilic crenarchaeon Desulfurococcus kamchatkensis.</title>
        <authorList>
            <person name="Ravin N.V."/>
            <person name="Mardanov A.V."/>
            <person name="Beletsky A.V."/>
            <person name="Kublanov I.V."/>
            <person name="Kolganova T.V."/>
            <person name="Lebedinsky A.V."/>
            <person name="Chernyh N.A."/>
            <person name="Bonch-Osmolovskaya E.A."/>
            <person name="Skryabin K.G."/>
        </authorList>
    </citation>
    <scope>NUCLEOTIDE SEQUENCE [LARGE SCALE GENOMIC DNA]</scope>
    <source>
        <strain evidence="2">DSM 18924 / JCM 16383 / VKM B-2413 / 1221n</strain>
    </source>
</reference>
<protein>
    <submittedName>
        <fullName evidence="1">Uncharacterized protein</fullName>
    </submittedName>
</protein>
<dbReference type="Proteomes" id="UP000006903">
    <property type="component" value="Chromosome"/>
</dbReference>
<dbReference type="KEGG" id="dka:DKAM_0604"/>
<dbReference type="HOGENOM" id="CLU_2766296_0_0_2"/>
<evidence type="ECO:0000313" key="2">
    <source>
        <dbReference type="Proteomes" id="UP000006903"/>
    </source>
</evidence>
<dbReference type="RefSeq" id="WP_012608271.1">
    <property type="nucleotide sequence ID" value="NC_011766.1"/>
</dbReference>
<proteinExistence type="predicted"/>
<organism evidence="1 2">
    <name type="scientific">Desulfurococcus amylolyticus (strain DSM 18924 / JCM 16383 / VKM B-2413 / 1221n)</name>
    <name type="common">Desulfurococcus kamchatkensis</name>
    <dbReference type="NCBI Taxonomy" id="490899"/>
    <lineage>
        <taxon>Archaea</taxon>
        <taxon>Thermoproteota</taxon>
        <taxon>Thermoprotei</taxon>
        <taxon>Desulfurococcales</taxon>
        <taxon>Desulfurococcaceae</taxon>
        <taxon>Desulfurococcus</taxon>
    </lineage>
</organism>
<dbReference type="GeneID" id="7170803"/>
<evidence type="ECO:0000313" key="1">
    <source>
        <dbReference type="EMBL" id="ACL10930.1"/>
    </source>
</evidence>
<name>B8D499_DESA1</name>
<dbReference type="EMBL" id="CP001140">
    <property type="protein sequence ID" value="ACL10930.1"/>
    <property type="molecule type" value="Genomic_DNA"/>
</dbReference>
<gene>
    <name evidence="1" type="ordered locus">DKAM_0604</name>
</gene>
<dbReference type="eggNOG" id="arCOG06969">
    <property type="taxonomic scope" value="Archaea"/>
</dbReference>
<dbReference type="STRING" id="490899.DKAM_0604"/>